<dbReference type="FunFam" id="1.10.3470.10:FF:000001">
    <property type="entry name" value="Vitamin B12 ABC transporter permease BtuC"/>
    <property type="match status" value="1"/>
</dbReference>
<dbReference type="GO" id="GO:0022857">
    <property type="term" value="F:transmembrane transporter activity"/>
    <property type="evidence" value="ECO:0007669"/>
    <property type="project" value="InterPro"/>
</dbReference>
<dbReference type="InterPro" id="IPR000522">
    <property type="entry name" value="ABC_transptr_permease_BtuC"/>
</dbReference>
<evidence type="ECO:0000256" key="3">
    <source>
        <dbReference type="ARBA" id="ARBA00022448"/>
    </source>
</evidence>
<comment type="subcellular location">
    <subcellularLocation>
        <location evidence="1">Cell membrane</location>
        <topology evidence="1">Multi-pass membrane protein</topology>
    </subcellularLocation>
</comment>
<feature type="transmembrane region" description="Helical" evidence="8">
    <location>
        <begin position="121"/>
        <end position="140"/>
    </location>
</feature>
<sequence>MYLSVTNGSIEINAWQLIFAHIEGLYNQAFGVTQQITANTELSNATQWYVFAQLRLPRVIMTSLIGALLATAGCTMQGLVRNPLADPGLIGISGGAAAAAAVSMAVMPASAFSFIPPAMASIWVGIWAFLGALAAVLLVLKFSNSAHGVSVAALILAGVAINAFTGTIIGAVSYVASDDALRQISYWTMGSLAGANWNKALIVAITCALAFAGLFSMRNALNLLALGEGEAAYMGLDVKRYKKRMLWLVTFCVALATALCGIIGFVGLVVPHICRTIFGVNHRILLPASALVGALLLSAADTLSRSLFSPMEIPIGIVTSAIGAPFFLYLLWQQKGVFSGGQ</sequence>
<evidence type="ECO:0000313" key="9">
    <source>
        <dbReference type="EMBL" id="NDV92685.1"/>
    </source>
</evidence>
<dbReference type="PANTHER" id="PTHR30472">
    <property type="entry name" value="FERRIC ENTEROBACTIN TRANSPORT SYSTEM PERMEASE PROTEIN"/>
    <property type="match status" value="1"/>
</dbReference>
<keyword evidence="7 8" id="KW-0472">Membrane</keyword>
<name>A0A7X5RMM4_9ALTE</name>
<feature type="transmembrane region" description="Helical" evidence="8">
    <location>
        <begin position="196"/>
        <end position="215"/>
    </location>
</feature>
<feature type="transmembrane region" description="Helical" evidence="8">
    <location>
        <begin position="152"/>
        <end position="176"/>
    </location>
</feature>
<keyword evidence="6 8" id="KW-1133">Transmembrane helix</keyword>
<proteinExistence type="inferred from homology"/>
<evidence type="ECO:0000256" key="7">
    <source>
        <dbReference type="ARBA" id="ARBA00023136"/>
    </source>
</evidence>
<feature type="transmembrane region" description="Helical" evidence="8">
    <location>
        <begin position="246"/>
        <end position="272"/>
    </location>
</feature>
<evidence type="ECO:0000256" key="2">
    <source>
        <dbReference type="ARBA" id="ARBA00007935"/>
    </source>
</evidence>
<feature type="transmembrane region" description="Helical" evidence="8">
    <location>
        <begin position="315"/>
        <end position="332"/>
    </location>
</feature>
<dbReference type="AlphaFoldDB" id="A0A7X5RMM4"/>
<dbReference type="GO" id="GO:0005886">
    <property type="term" value="C:plasma membrane"/>
    <property type="evidence" value="ECO:0007669"/>
    <property type="project" value="UniProtKB-SubCell"/>
</dbReference>
<dbReference type="CDD" id="cd06550">
    <property type="entry name" value="TM_ABC_iron-siderophores_like"/>
    <property type="match status" value="1"/>
</dbReference>
<reference evidence="9 10" key="1">
    <citation type="submission" date="2020-01" db="EMBL/GenBank/DDBJ databases">
        <authorList>
            <person name="Chen J."/>
            <person name="Zhu S."/>
            <person name="Yang J."/>
        </authorList>
    </citation>
    <scope>NUCLEOTIDE SEQUENCE [LARGE SCALE GENOMIC DNA]</scope>
    <source>
        <strain evidence="9 10">345S023</strain>
    </source>
</reference>
<comment type="caution">
    <text evidence="9">The sequence shown here is derived from an EMBL/GenBank/DDBJ whole genome shotgun (WGS) entry which is preliminary data.</text>
</comment>
<feature type="transmembrane region" description="Helical" evidence="8">
    <location>
        <begin position="59"/>
        <end position="80"/>
    </location>
</feature>
<evidence type="ECO:0000256" key="8">
    <source>
        <dbReference type="SAM" id="Phobius"/>
    </source>
</evidence>
<dbReference type="GO" id="GO:0033214">
    <property type="term" value="P:siderophore-iron import into cell"/>
    <property type="evidence" value="ECO:0007669"/>
    <property type="project" value="TreeGrafter"/>
</dbReference>
<evidence type="ECO:0000256" key="6">
    <source>
        <dbReference type="ARBA" id="ARBA00022989"/>
    </source>
</evidence>
<evidence type="ECO:0000256" key="5">
    <source>
        <dbReference type="ARBA" id="ARBA00022692"/>
    </source>
</evidence>
<accession>A0A7X5RMM4</accession>
<protein>
    <submittedName>
        <fullName evidence="9">Iron chelate uptake ABC transporter family permease subunit</fullName>
    </submittedName>
</protein>
<dbReference type="Pfam" id="PF01032">
    <property type="entry name" value="FecCD"/>
    <property type="match status" value="1"/>
</dbReference>
<dbReference type="PANTHER" id="PTHR30472:SF25">
    <property type="entry name" value="ABC TRANSPORTER PERMEASE PROTEIN MJ0876-RELATED"/>
    <property type="match status" value="1"/>
</dbReference>
<feature type="transmembrane region" description="Helical" evidence="8">
    <location>
        <begin position="92"/>
        <end position="115"/>
    </location>
</feature>
<dbReference type="Gene3D" id="1.10.3470.10">
    <property type="entry name" value="ABC transporter involved in vitamin B12 uptake, BtuC"/>
    <property type="match status" value="1"/>
</dbReference>
<dbReference type="InterPro" id="IPR037294">
    <property type="entry name" value="ABC_BtuC-like"/>
</dbReference>
<comment type="similarity">
    <text evidence="2">Belongs to the binding-protein-dependent transport system permease family. FecCD subfamily.</text>
</comment>
<feature type="transmembrane region" description="Helical" evidence="8">
    <location>
        <begin position="284"/>
        <end position="303"/>
    </location>
</feature>
<dbReference type="EMBL" id="JAAAWN010000026">
    <property type="protein sequence ID" value="NDV92685.1"/>
    <property type="molecule type" value="Genomic_DNA"/>
</dbReference>
<keyword evidence="10" id="KW-1185">Reference proteome</keyword>
<keyword evidence="4" id="KW-1003">Cell membrane</keyword>
<evidence type="ECO:0000256" key="1">
    <source>
        <dbReference type="ARBA" id="ARBA00004651"/>
    </source>
</evidence>
<gene>
    <name evidence="9" type="ORF">GTH32_16040</name>
</gene>
<dbReference type="Proteomes" id="UP000470213">
    <property type="component" value="Unassembled WGS sequence"/>
</dbReference>
<organism evidence="9 10">
    <name type="scientific">Alteromonas profundi</name>
    <dbReference type="NCBI Taxonomy" id="2696062"/>
    <lineage>
        <taxon>Bacteria</taxon>
        <taxon>Pseudomonadati</taxon>
        <taxon>Pseudomonadota</taxon>
        <taxon>Gammaproteobacteria</taxon>
        <taxon>Alteromonadales</taxon>
        <taxon>Alteromonadaceae</taxon>
        <taxon>Alteromonas/Salinimonas group</taxon>
        <taxon>Alteromonas</taxon>
    </lineage>
</organism>
<evidence type="ECO:0000313" key="10">
    <source>
        <dbReference type="Proteomes" id="UP000470213"/>
    </source>
</evidence>
<dbReference type="SUPFAM" id="SSF81345">
    <property type="entry name" value="ABC transporter involved in vitamin B12 uptake, BtuC"/>
    <property type="match status" value="1"/>
</dbReference>
<evidence type="ECO:0000256" key="4">
    <source>
        <dbReference type="ARBA" id="ARBA00022475"/>
    </source>
</evidence>
<keyword evidence="3" id="KW-0813">Transport</keyword>
<keyword evidence="5 8" id="KW-0812">Transmembrane</keyword>